<evidence type="ECO:0000313" key="2">
    <source>
        <dbReference type="EMBL" id="KIJ10352.1"/>
    </source>
</evidence>
<evidence type="ECO:0000313" key="3">
    <source>
        <dbReference type="Proteomes" id="UP000053647"/>
    </source>
</evidence>
<protein>
    <submittedName>
        <fullName evidence="2">Uncharacterized protein</fullName>
    </submittedName>
</protein>
<reference evidence="2 3" key="1">
    <citation type="submission" date="2014-06" db="EMBL/GenBank/DDBJ databases">
        <authorList>
            <consortium name="DOE Joint Genome Institute"/>
            <person name="Kuo A."/>
            <person name="Kohler A."/>
            <person name="Nagy L.G."/>
            <person name="Floudas D."/>
            <person name="Copeland A."/>
            <person name="Barry K.W."/>
            <person name="Cichocki N."/>
            <person name="Veneault-Fourrey C."/>
            <person name="LaButti K."/>
            <person name="Lindquist E.A."/>
            <person name="Lipzen A."/>
            <person name="Lundell T."/>
            <person name="Morin E."/>
            <person name="Murat C."/>
            <person name="Sun H."/>
            <person name="Tunlid A."/>
            <person name="Henrissat B."/>
            <person name="Grigoriev I.V."/>
            <person name="Hibbett D.S."/>
            <person name="Martin F."/>
            <person name="Nordberg H.P."/>
            <person name="Cantor M.N."/>
            <person name="Hua S.X."/>
        </authorList>
    </citation>
    <scope>NUCLEOTIDE SEQUENCE [LARGE SCALE GENOMIC DNA]</scope>
    <source>
        <strain evidence="2 3">ATCC 200175</strain>
    </source>
</reference>
<gene>
    <name evidence="2" type="ORF">PAXINDRAFT_16641</name>
</gene>
<keyword evidence="3" id="KW-1185">Reference proteome</keyword>
<accession>A0A0C9TRB3</accession>
<evidence type="ECO:0000256" key="1">
    <source>
        <dbReference type="SAM" id="MobiDB-lite"/>
    </source>
</evidence>
<sequence>MPSSQDDDGKVDNIQVFAHRDAVAKGGRQCQWGSRTDEIDQGQEGKGENGNNSPRRTSNDHGNAMGLRNAYNF</sequence>
<feature type="compositionally biased region" description="Basic and acidic residues" evidence="1">
    <location>
        <begin position="35"/>
        <end position="47"/>
    </location>
</feature>
<dbReference type="Proteomes" id="UP000053647">
    <property type="component" value="Unassembled WGS sequence"/>
</dbReference>
<proteinExistence type="predicted"/>
<feature type="region of interest" description="Disordered" evidence="1">
    <location>
        <begin position="20"/>
        <end position="73"/>
    </location>
</feature>
<dbReference type="HOGENOM" id="CLU_2655177_0_0_1"/>
<dbReference type="AlphaFoldDB" id="A0A0C9TRB3"/>
<reference evidence="3" key="2">
    <citation type="submission" date="2015-01" db="EMBL/GenBank/DDBJ databases">
        <title>Evolutionary Origins and Diversification of the Mycorrhizal Mutualists.</title>
        <authorList>
            <consortium name="DOE Joint Genome Institute"/>
            <consortium name="Mycorrhizal Genomics Consortium"/>
            <person name="Kohler A."/>
            <person name="Kuo A."/>
            <person name="Nagy L.G."/>
            <person name="Floudas D."/>
            <person name="Copeland A."/>
            <person name="Barry K.W."/>
            <person name="Cichocki N."/>
            <person name="Veneault-Fourrey C."/>
            <person name="LaButti K."/>
            <person name="Lindquist E.A."/>
            <person name="Lipzen A."/>
            <person name="Lundell T."/>
            <person name="Morin E."/>
            <person name="Murat C."/>
            <person name="Riley R."/>
            <person name="Ohm R."/>
            <person name="Sun H."/>
            <person name="Tunlid A."/>
            <person name="Henrissat B."/>
            <person name="Grigoriev I.V."/>
            <person name="Hibbett D.S."/>
            <person name="Martin F."/>
        </authorList>
    </citation>
    <scope>NUCLEOTIDE SEQUENCE [LARGE SCALE GENOMIC DNA]</scope>
    <source>
        <strain evidence="3">ATCC 200175</strain>
    </source>
</reference>
<dbReference type="EMBL" id="KN819408">
    <property type="protein sequence ID" value="KIJ10352.1"/>
    <property type="molecule type" value="Genomic_DNA"/>
</dbReference>
<name>A0A0C9TRB3_PAXIN</name>
<organism evidence="2 3">
    <name type="scientific">Paxillus involutus ATCC 200175</name>
    <dbReference type="NCBI Taxonomy" id="664439"/>
    <lineage>
        <taxon>Eukaryota</taxon>
        <taxon>Fungi</taxon>
        <taxon>Dikarya</taxon>
        <taxon>Basidiomycota</taxon>
        <taxon>Agaricomycotina</taxon>
        <taxon>Agaricomycetes</taxon>
        <taxon>Agaricomycetidae</taxon>
        <taxon>Boletales</taxon>
        <taxon>Paxilineae</taxon>
        <taxon>Paxillaceae</taxon>
        <taxon>Paxillus</taxon>
    </lineage>
</organism>